<comment type="caution">
    <text evidence="2">The sequence shown here is derived from an EMBL/GenBank/DDBJ whole genome shotgun (WGS) entry which is preliminary data.</text>
</comment>
<organism evidence="2 3">
    <name type="scientific">Klebsiella variicola</name>
    <dbReference type="NCBI Taxonomy" id="244366"/>
    <lineage>
        <taxon>Bacteria</taxon>
        <taxon>Pseudomonadati</taxon>
        <taxon>Pseudomonadota</taxon>
        <taxon>Gammaproteobacteria</taxon>
        <taxon>Enterobacterales</taxon>
        <taxon>Enterobacteriaceae</taxon>
        <taxon>Klebsiella/Raoultella group</taxon>
        <taxon>Klebsiella</taxon>
        <taxon>Klebsiella pneumoniae complex</taxon>
    </lineage>
</organism>
<accession>A0A7H4MJ84</accession>
<dbReference type="InterPro" id="IPR023210">
    <property type="entry name" value="NADP_OxRdtase_dom"/>
</dbReference>
<dbReference type="EMBL" id="UGKR01000003">
    <property type="protein sequence ID" value="STS90384.1"/>
    <property type="molecule type" value="Genomic_DNA"/>
</dbReference>
<dbReference type="SUPFAM" id="SSF51430">
    <property type="entry name" value="NAD(P)-linked oxidoreductase"/>
    <property type="match status" value="1"/>
</dbReference>
<dbReference type="Proteomes" id="UP000254545">
    <property type="component" value="Unassembled WGS sequence"/>
</dbReference>
<evidence type="ECO:0000259" key="1">
    <source>
        <dbReference type="Pfam" id="PF00248"/>
    </source>
</evidence>
<feature type="domain" description="NADP-dependent oxidoreductase" evidence="1">
    <location>
        <begin position="1"/>
        <end position="202"/>
    </location>
</feature>
<proteinExistence type="predicted"/>
<evidence type="ECO:0000313" key="2">
    <source>
        <dbReference type="EMBL" id="STS90384.1"/>
    </source>
</evidence>
<dbReference type="PANTHER" id="PTHR43364:SF18">
    <property type="entry name" value="OXIDOREDUCTASE"/>
    <property type="match status" value="1"/>
</dbReference>
<dbReference type="PANTHER" id="PTHR43364">
    <property type="entry name" value="NADH-SPECIFIC METHYLGLYOXAL REDUCTASE-RELATED"/>
    <property type="match status" value="1"/>
</dbReference>
<dbReference type="Gene3D" id="3.20.20.100">
    <property type="entry name" value="NADP-dependent oxidoreductase domain"/>
    <property type="match status" value="1"/>
</dbReference>
<reference evidence="2 3" key="1">
    <citation type="submission" date="2018-06" db="EMBL/GenBank/DDBJ databases">
        <authorList>
            <consortium name="Pathogen Informatics"/>
            <person name="Doyle S."/>
        </authorList>
    </citation>
    <scope>NUCLEOTIDE SEQUENCE [LARGE SCALE GENOMIC DNA]</scope>
    <source>
        <strain evidence="2 3">NCTC9177</strain>
    </source>
</reference>
<sequence length="207" mass="23503">MIIGTKGRWQTDPNPNALGASRYHIINAVDASLQRLKTDYIDIYHLHGFDPRTALEDTLRTLDALIRAGKIRYIGSPTTRPGSWRRRWGSQSASDWKKFCVYQGYYNIAARELEHEIIPLSVDQNVGITVWSPLAGGFLTGKYPRNQAFPEGSRLANATPFESAPIANREQAWQTLEVMQEIARQRNASVAQVALNWLRTRPGSHRW</sequence>
<evidence type="ECO:0000313" key="3">
    <source>
        <dbReference type="Proteomes" id="UP000254545"/>
    </source>
</evidence>
<dbReference type="GO" id="GO:0005829">
    <property type="term" value="C:cytosol"/>
    <property type="evidence" value="ECO:0007669"/>
    <property type="project" value="TreeGrafter"/>
</dbReference>
<name>A0A7H4MJ84_KLEVA</name>
<gene>
    <name evidence="2" type="primary">yghZ_1</name>
    <name evidence="2" type="ORF">NCTC9177_04281</name>
</gene>
<dbReference type="InterPro" id="IPR050523">
    <property type="entry name" value="AKR_Detox_Biosynth"/>
</dbReference>
<protein>
    <submittedName>
        <fullName evidence="2">Oxidoreductase, aldo/keto reductase family</fullName>
    </submittedName>
</protein>
<dbReference type="InterPro" id="IPR036812">
    <property type="entry name" value="NAD(P)_OxRdtase_dom_sf"/>
</dbReference>
<dbReference type="AlphaFoldDB" id="A0A7H4MJ84"/>
<dbReference type="Pfam" id="PF00248">
    <property type="entry name" value="Aldo_ket_red"/>
    <property type="match status" value="1"/>
</dbReference>